<dbReference type="InterPro" id="IPR006665">
    <property type="entry name" value="OmpA-like"/>
</dbReference>
<dbReference type="PRINTS" id="PR01021">
    <property type="entry name" value="OMPADOMAIN"/>
</dbReference>
<dbReference type="EMBL" id="RCNR01000026">
    <property type="protein sequence ID" value="MUH36868.1"/>
    <property type="molecule type" value="Genomic_DNA"/>
</dbReference>
<dbReference type="Proteomes" id="UP000540519">
    <property type="component" value="Unassembled WGS sequence"/>
</dbReference>
<dbReference type="InterPro" id="IPR043781">
    <property type="entry name" value="DUF5723"/>
</dbReference>
<organism evidence="8 9">
    <name type="scientific">Zobellia amurskyensis</name>
    <dbReference type="NCBI Taxonomy" id="248905"/>
    <lineage>
        <taxon>Bacteria</taxon>
        <taxon>Pseudomonadati</taxon>
        <taxon>Bacteroidota</taxon>
        <taxon>Flavobacteriia</taxon>
        <taxon>Flavobacteriales</taxon>
        <taxon>Flavobacteriaceae</taxon>
        <taxon>Zobellia</taxon>
    </lineage>
</organism>
<keyword evidence="2 4" id="KW-0472">Membrane</keyword>
<evidence type="ECO:0000256" key="1">
    <source>
        <dbReference type="ARBA" id="ARBA00004442"/>
    </source>
</evidence>
<dbReference type="GO" id="GO:0005509">
    <property type="term" value="F:calcium ion binding"/>
    <property type="evidence" value="ECO:0007669"/>
    <property type="project" value="InterPro"/>
</dbReference>
<evidence type="ECO:0000313" key="8">
    <source>
        <dbReference type="EMBL" id="MUH36868.1"/>
    </source>
</evidence>
<gene>
    <name evidence="8" type="ORF">D9O36_13525</name>
</gene>
<feature type="domain" description="OmpA-like" evidence="7">
    <location>
        <begin position="584"/>
        <end position="699"/>
    </location>
</feature>
<dbReference type="CDD" id="cd07185">
    <property type="entry name" value="OmpA_C-like"/>
    <property type="match status" value="1"/>
</dbReference>
<dbReference type="Pfam" id="PF00691">
    <property type="entry name" value="OmpA"/>
    <property type="match status" value="1"/>
</dbReference>
<protein>
    <submittedName>
        <fullName evidence="8">OmpA family protein</fullName>
    </submittedName>
</protein>
<name>A0A7X2ZUX3_9FLAO</name>
<feature type="signal peptide" evidence="6">
    <location>
        <begin position="1"/>
        <end position="19"/>
    </location>
</feature>
<dbReference type="GO" id="GO:0009279">
    <property type="term" value="C:cell outer membrane"/>
    <property type="evidence" value="ECO:0007669"/>
    <property type="project" value="UniProtKB-SubCell"/>
</dbReference>
<comment type="subcellular location">
    <subcellularLocation>
        <location evidence="1">Cell outer membrane</location>
    </subcellularLocation>
</comment>
<evidence type="ECO:0000313" key="9">
    <source>
        <dbReference type="Proteomes" id="UP000540519"/>
    </source>
</evidence>
<dbReference type="Gene3D" id="3.30.1330.60">
    <property type="entry name" value="OmpA-like domain"/>
    <property type="match status" value="1"/>
</dbReference>
<dbReference type="InterPro" id="IPR050330">
    <property type="entry name" value="Bact_OuterMem_StrucFunc"/>
</dbReference>
<feature type="region of interest" description="Disordered" evidence="5">
    <location>
        <begin position="535"/>
        <end position="575"/>
    </location>
</feature>
<dbReference type="AlphaFoldDB" id="A0A7X2ZUX3"/>
<dbReference type="PANTHER" id="PTHR30329">
    <property type="entry name" value="STATOR ELEMENT OF FLAGELLAR MOTOR COMPLEX"/>
    <property type="match status" value="1"/>
</dbReference>
<evidence type="ECO:0000256" key="5">
    <source>
        <dbReference type="SAM" id="MobiDB-lite"/>
    </source>
</evidence>
<keyword evidence="9" id="KW-1185">Reference proteome</keyword>
<dbReference type="RefSeq" id="WP_155600298.1">
    <property type="nucleotide sequence ID" value="NZ_RCNR01000026.1"/>
</dbReference>
<dbReference type="InterPro" id="IPR006664">
    <property type="entry name" value="OMP_bac"/>
</dbReference>
<evidence type="ECO:0000256" key="6">
    <source>
        <dbReference type="SAM" id="SignalP"/>
    </source>
</evidence>
<evidence type="ECO:0000256" key="3">
    <source>
        <dbReference type="ARBA" id="ARBA00023237"/>
    </source>
</evidence>
<dbReference type="Gene3D" id="4.10.1080.10">
    <property type="entry name" value="TSP type-3 repeat"/>
    <property type="match status" value="1"/>
</dbReference>
<evidence type="ECO:0000256" key="4">
    <source>
        <dbReference type="PROSITE-ProRule" id="PRU00473"/>
    </source>
</evidence>
<feature type="chain" id="PRO_5030842945" evidence="6">
    <location>
        <begin position="20"/>
        <end position="699"/>
    </location>
</feature>
<reference evidence="8 9" key="1">
    <citation type="journal article" date="2019" name="Mar. Drugs">
        <title>Comparative Genomics and CAZyme Genome Repertoires of Marine Zobellia amurskyensis KMM 3526(T) and Zobellia laminariae KMM 3676(T).</title>
        <authorList>
            <person name="Chernysheva N."/>
            <person name="Bystritskaya E."/>
            <person name="Stenkova A."/>
            <person name="Golovkin I."/>
            <person name="Nedashkovskaya O."/>
            <person name="Isaeva M."/>
        </authorList>
    </citation>
    <scope>NUCLEOTIDE SEQUENCE [LARGE SCALE GENOMIC DNA]</scope>
    <source>
        <strain evidence="8 9">KMM 3526</strain>
    </source>
</reference>
<dbReference type="SUPFAM" id="SSF103647">
    <property type="entry name" value="TSP type-3 repeat"/>
    <property type="match status" value="1"/>
</dbReference>
<comment type="caution">
    <text evidence="8">The sequence shown here is derived from an EMBL/GenBank/DDBJ whole genome shotgun (WGS) entry which is preliminary data.</text>
</comment>
<evidence type="ECO:0000256" key="2">
    <source>
        <dbReference type="ARBA" id="ARBA00023136"/>
    </source>
</evidence>
<accession>A0A7X2ZUX3</accession>
<sequence length="699" mass="76100">MKKTILTSLLVLGGLSAKAQSYVGFLTDNYSGVHSLIANPANITDSRFKTDINIVGASTFFSNDYYGLKLGDVVTSDFDFDTDGKKYPKDSNNFFGNADVLGPSFMFNLTPKSSLAIFTRGRVGYNVNKINGNTFESLSNDFDENDDLMIDEDDVYLTANAWAEVGVTYAQVLMNKDQHFLKGGISLKYLQGMGNAYASGKNITIDYDADGTPLPGGQTTGSIESVGEVNYGHSDNIDDNFEDFEVEIVGGATGFGVDLGAVYEWRPDYASYASKDVSNSFKHLNKYKLKFALAISDIGSINYQNGTQNTYDITGTVNEDDFENEDNLEDILDNLYTQTGTGSSEKFALPTALHFNVDYSLNNRFYLNLNTDFSLRSNSKANTNRIPTMVSFTPRFESKWFSFYMPVSLTQGSGAQWGAGFRAGPLYIGSGSVMTLLLSDNSKAADVYAGLKIPVYQGKPKDRDGDGIVNRKDDCPDEFGPAENNGCPWPDTDGDTVVDKDDKCPEEAGEVLNDGCPLVDSDGDDVLDEDDKCPNEAGAAENEGCPWPDTDGDGVLDKNDECPNEAGTVANNGCPEAPEVTEEVQKKLNDYAKTILFNSGKASIKAESTSVMVDIIGILKEYPDAKFTVEGHTDSVGSKATNQKLSESRAISVKDFLVEKGIDSSRLTAVGYGEDKPIATNMYKDGRAQNRRVEINLVK</sequence>
<dbReference type="PANTHER" id="PTHR30329:SF21">
    <property type="entry name" value="LIPOPROTEIN YIAD-RELATED"/>
    <property type="match status" value="1"/>
</dbReference>
<dbReference type="OrthoDB" id="9805336at2"/>
<dbReference type="PROSITE" id="PS51123">
    <property type="entry name" value="OMPA_2"/>
    <property type="match status" value="1"/>
</dbReference>
<dbReference type="SUPFAM" id="SSF103088">
    <property type="entry name" value="OmpA-like"/>
    <property type="match status" value="1"/>
</dbReference>
<dbReference type="InterPro" id="IPR036737">
    <property type="entry name" value="OmpA-like_sf"/>
</dbReference>
<evidence type="ECO:0000259" key="7">
    <source>
        <dbReference type="PROSITE" id="PS51123"/>
    </source>
</evidence>
<dbReference type="Pfam" id="PF18990">
    <property type="entry name" value="DUF5723"/>
    <property type="match status" value="1"/>
</dbReference>
<dbReference type="InterPro" id="IPR028974">
    <property type="entry name" value="TSP_type-3_rpt"/>
</dbReference>
<proteinExistence type="predicted"/>
<keyword evidence="6" id="KW-0732">Signal</keyword>
<keyword evidence="3" id="KW-0998">Cell outer membrane</keyword>